<feature type="transmembrane region" description="Helical" evidence="1">
    <location>
        <begin position="55"/>
        <end position="79"/>
    </location>
</feature>
<proteinExistence type="predicted"/>
<feature type="transmembrane region" description="Helical" evidence="1">
    <location>
        <begin position="269"/>
        <end position="295"/>
    </location>
</feature>
<dbReference type="EMBL" id="KI394994">
    <property type="protein sequence ID" value="ERM99675.1"/>
    <property type="molecule type" value="Genomic_DNA"/>
</dbReference>
<dbReference type="PANTHER" id="PTHR34116:SF2">
    <property type="entry name" value="THH1_TOM1_TOM3 DOMAIN-CONTAINING PROTEIN"/>
    <property type="match status" value="1"/>
</dbReference>
<dbReference type="eggNOG" id="ENOG502QW49">
    <property type="taxonomic scope" value="Eukaryota"/>
</dbReference>
<keyword evidence="1" id="KW-0812">Transmembrane</keyword>
<dbReference type="Proteomes" id="UP000017836">
    <property type="component" value="Unassembled WGS sequence"/>
</dbReference>
<evidence type="ECO:0000256" key="1">
    <source>
        <dbReference type="SAM" id="Phobius"/>
    </source>
</evidence>
<dbReference type="Gramene" id="ERM99675">
    <property type="protein sequence ID" value="ERM99675"/>
    <property type="gene ID" value="AMTR_s00099p00042390"/>
</dbReference>
<dbReference type="OMA" id="QFWFRIR"/>
<feature type="transmembrane region" description="Helical" evidence="1">
    <location>
        <begin position="99"/>
        <end position="120"/>
    </location>
</feature>
<keyword evidence="1" id="KW-1133">Transmembrane helix</keyword>
<dbReference type="AlphaFoldDB" id="W1NWN6"/>
<sequence length="405" mass="45218">MPLTSQVADAFGAVTISLVILFILLGFFCILRLLHFHARIRRRSTPQLCYFSGPWFVRLSLILFFLLWSLGEVLRLSLLRKRSKFLSLSLKWQEDLCKIYLISNLGFSEPCLFLSLVLLLHASLQRQDSGTLSRQWNRKTMAYIFLFCLPAFLSQLVVVLIGPRFNTSYKNEGIYSENIPKYFTSAIFRAPWNQAMVLCAYPLLSTILLGLFASILVGYFLYLAAKMVTLVINRGLQKRIYYLIFSLLGLLPLRILLLGFSVLSHPGELAFEILVFLAFLVLLICAGVGASILVYCPVSDSLAVRGALSLDMGVRSALSLEISREMEDDNTSLIASQALIEASPNRNSDASTKGGSISFRTMVRDAEGSSPGSPPLPGRPMMVVPLQEFVASRGQRLPYPYLSDV</sequence>
<feature type="transmembrane region" description="Helical" evidence="1">
    <location>
        <begin position="242"/>
        <end position="263"/>
    </location>
</feature>
<reference evidence="3" key="1">
    <citation type="journal article" date="2013" name="Science">
        <title>The Amborella genome and the evolution of flowering plants.</title>
        <authorList>
            <consortium name="Amborella Genome Project"/>
        </authorList>
    </citation>
    <scope>NUCLEOTIDE SEQUENCE [LARGE SCALE GENOMIC DNA]</scope>
</reference>
<feature type="transmembrane region" description="Helical" evidence="1">
    <location>
        <begin position="141"/>
        <end position="161"/>
    </location>
</feature>
<feature type="transmembrane region" description="Helical" evidence="1">
    <location>
        <begin position="200"/>
        <end position="222"/>
    </location>
</feature>
<keyword evidence="3" id="KW-1185">Reference proteome</keyword>
<dbReference type="InterPro" id="IPR016971">
    <property type="entry name" value="UCP031277"/>
</dbReference>
<evidence type="ECO:0000313" key="3">
    <source>
        <dbReference type="Proteomes" id="UP000017836"/>
    </source>
</evidence>
<keyword evidence="1" id="KW-0472">Membrane</keyword>
<evidence type="ECO:0000313" key="2">
    <source>
        <dbReference type="EMBL" id="ERM99675.1"/>
    </source>
</evidence>
<protein>
    <submittedName>
        <fullName evidence="2">Uncharacterized protein</fullName>
    </submittedName>
</protein>
<organism evidence="2 3">
    <name type="scientific">Amborella trichopoda</name>
    <dbReference type="NCBI Taxonomy" id="13333"/>
    <lineage>
        <taxon>Eukaryota</taxon>
        <taxon>Viridiplantae</taxon>
        <taxon>Streptophyta</taxon>
        <taxon>Embryophyta</taxon>
        <taxon>Tracheophyta</taxon>
        <taxon>Spermatophyta</taxon>
        <taxon>Magnoliopsida</taxon>
        <taxon>Amborellales</taxon>
        <taxon>Amborellaceae</taxon>
        <taxon>Amborella</taxon>
    </lineage>
</organism>
<name>W1NWN6_AMBTC</name>
<dbReference type="KEGG" id="atr:18427711"/>
<feature type="transmembrane region" description="Helical" evidence="1">
    <location>
        <begin position="12"/>
        <end position="34"/>
    </location>
</feature>
<gene>
    <name evidence="2" type="ORF">AMTR_s00099p00042390</name>
</gene>
<dbReference type="OrthoDB" id="1869454at2759"/>
<dbReference type="PANTHER" id="PTHR34116">
    <property type="entry name" value="PLASMINOGEN ACTIVATOR INHIBITOR"/>
    <property type="match status" value="1"/>
</dbReference>
<dbReference type="PIRSF" id="PIRSF031277">
    <property type="entry name" value="UCP031277"/>
    <property type="match status" value="1"/>
</dbReference>
<accession>W1NWN6</accession>
<dbReference type="HOGENOM" id="CLU_039788_2_0_1"/>